<organism evidence="2 3">
    <name type="scientific">Pseudocohnilembus persalinus</name>
    <name type="common">Ciliate</name>
    <dbReference type="NCBI Taxonomy" id="266149"/>
    <lineage>
        <taxon>Eukaryota</taxon>
        <taxon>Sar</taxon>
        <taxon>Alveolata</taxon>
        <taxon>Ciliophora</taxon>
        <taxon>Intramacronucleata</taxon>
        <taxon>Oligohymenophorea</taxon>
        <taxon>Scuticociliatia</taxon>
        <taxon>Philasterida</taxon>
        <taxon>Pseudocohnilembidae</taxon>
        <taxon>Pseudocohnilembus</taxon>
    </lineage>
</organism>
<name>A0A0V0R2D0_PSEPJ</name>
<keyword evidence="1" id="KW-0175">Coiled coil</keyword>
<evidence type="ECO:0000313" key="3">
    <source>
        <dbReference type="Proteomes" id="UP000054937"/>
    </source>
</evidence>
<dbReference type="EMBL" id="LDAU01000058">
    <property type="protein sequence ID" value="KRX08684.1"/>
    <property type="molecule type" value="Genomic_DNA"/>
</dbReference>
<evidence type="ECO:0000256" key="1">
    <source>
        <dbReference type="SAM" id="Coils"/>
    </source>
</evidence>
<accession>A0A0V0R2D0</accession>
<reference evidence="2 3" key="1">
    <citation type="journal article" date="2015" name="Sci. Rep.">
        <title>Genome of the facultative scuticociliatosis pathogen Pseudocohnilembus persalinus provides insight into its virulence through horizontal gene transfer.</title>
        <authorList>
            <person name="Xiong J."/>
            <person name="Wang G."/>
            <person name="Cheng J."/>
            <person name="Tian M."/>
            <person name="Pan X."/>
            <person name="Warren A."/>
            <person name="Jiang C."/>
            <person name="Yuan D."/>
            <person name="Miao W."/>
        </authorList>
    </citation>
    <scope>NUCLEOTIDE SEQUENCE [LARGE SCALE GENOMIC DNA]</scope>
    <source>
        <strain evidence="2">36N120E</strain>
    </source>
</reference>
<feature type="coiled-coil region" evidence="1">
    <location>
        <begin position="121"/>
        <end position="148"/>
    </location>
</feature>
<sequence length="174" mass="20981">MLDKNNDKIRKSYFMKKFEKDKLKQVVENVIENNQYKKEDTKIIIEKVFNQIQIDDIFTFQQYCDFDHSKKNIFDKQIETGQKSEVRNKEECSEKDLSENLIQSSQNKDKLKLVDYTYTNYFQQQQRKEEEQKQNHNKENNNKSQKELIQCGFKNIPQKENIQKKVIIIIANNA</sequence>
<dbReference type="InParanoid" id="A0A0V0R2D0"/>
<keyword evidence="3" id="KW-1185">Reference proteome</keyword>
<dbReference type="Proteomes" id="UP000054937">
    <property type="component" value="Unassembled WGS sequence"/>
</dbReference>
<gene>
    <name evidence="2" type="ORF">PPERSA_07995</name>
</gene>
<dbReference type="AlphaFoldDB" id="A0A0V0R2D0"/>
<protein>
    <submittedName>
        <fullName evidence="2">Uncharacterized protein</fullName>
    </submittedName>
</protein>
<proteinExistence type="predicted"/>
<comment type="caution">
    <text evidence="2">The sequence shown here is derived from an EMBL/GenBank/DDBJ whole genome shotgun (WGS) entry which is preliminary data.</text>
</comment>
<evidence type="ECO:0000313" key="2">
    <source>
        <dbReference type="EMBL" id="KRX08684.1"/>
    </source>
</evidence>